<keyword evidence="7 10" id="KW-1133">Transmembrane helix</keyword>
<dbReference type="PROSITE" id="PS50104">
    <property type="entry name" value="TIR"/>
    <property type="match status" value="1"/>
</dbReference>
<feature type="transmembrane region" description="Helical" evidence="10">
    <location>
        <begin position="822"/>
        <end position="843"/>
    </location>
</feature>
<evidence type="ECO:0000313" key="12">
    <source>
        <dbReference type="Proteomes" id="UP000694941"/>
    </source>
</evidence>
<dbReference type="SUPFAM" id="SSF52200">
    <property type="entry name" value="Toll/Interleukin receptor TIR domain"/>
    <property type="match status" value="1"/>
</dbReference>
<dbReference type="PANTHER" id="PTHR24369:SF210">
    <property type="entry name" value="CHAOPTIN-RELATED"/>
    <property type="match status" value="1"/>
</dbReference>
<evidence type="ECO:0000256" key="5">
    <source>
        <dbReference type="ARBA" id="ARBA00022729"/>
    </source>
</evidence>
<evidence type="ECO:0000313" key="13">
    <source>
        <dbReference type="RefSeq" id="XP_022235721.1"/>
    </source>
</evidence>
<dbReference type="SMART" id="SM00365">
    <property type="entry name" value="LRR_SD22"/>
    <property type="match status" value="13"/>
</dbReference>
<sequence>MHAENNVKSKRPREASIDPEANNPNKIVIMKYYLFFLVGLAHVSRIWGFNCHHHHQHEICICDNKLIGSSASSKLICMDPKTLYNSYVIEYAVKRRVRLECNDVVPFKRGMFNSYNITEIDTFHFINCPLPNMTFKELLQGMRILQLKFESRREYSLIKPRFFENLNELKTLSLVRNGFSVLPLNMFSNLSTLHALQLSGNKLQVMPENVFNPLGNLTTLDISRNIIKEMPESLFNKLTSLRNLYLFENELEQLPVGIFRGLEHLTALDISKNQLSEVPVELFSNLSKLEHLRLSGNRLKTLPEAVFQSVPRLKILNLVSNKDLSHLPERLLNGLDNLQGLLLDNCNLSNIPLFFFSNAFSLQNLKISNNKLTVLPETLFLTNSNLKELDLSFNKLNNLSPTIFEKQIALEKLNLENNRLEQLPLGTFNNLISLKILKISYNKLNWINKELFTNLQNLEHLDLSHNHINSIDWNAALGSLWNLKLLDFSYNNISMFPNLDWKTFLKLDILNFQYNQITNISVPILYSKFTRVLLRFNKITQVKVTNLKTYDNLLKYTPNYNSIEYLPRYPDTPSFFLSANPIHCDCNLLEFFDYLTLRSSVKHNAIFPNANLLMCAGPSSLAGKKLLDVARNELNCPIYRDCPEPCACHFRGYDKTVKVDCSNRNLDAIPEVLPPNTNVLYLQNNSISSFKNVNRSSSHIMNLKELYLDYNLLSAKTDWVLPPNLRFLSLKGNRLESLPQALVWFTRQNQGSLKLRLGKNEWRCDCSVLEFKYWLSVSRNIVTDSQDILCYNLMQNNGSRMATILDIPDEVLCPKNGLSHCIILITVSVVGILLFLFLSFTVVKKFIDDNKKIRNIYRVSQSVFKEDAKIKEKINSNYNVLTLEHYLIMMCNRQKAFHCILFILLLHLSDGFKCLRNYDPICKTVYCSTMLPKKRLYCTLEDDREHHNIVQTAYVITYEFHNYLKVECDKNTPYKLNMFTELDVPEIGDIIFIGCPLPNLRFSDILSGLKVRKLTFESRKSISQLNVSLFEELTSLNELNLSKNNISILPSDIFQNFINITSLYLSDNNLEILPENIFQSLTNLEKLELGSNQLLELPVGIFRNLWKLKRMYLYRNKLSTLTRDLFSGLKALESLNLYGNELIHLPEDVFSDLSTLKFLSLSENKLKNISNKLFRKNLALEKLNLNYNPTIKNLPGDLLAGLSKLRKFYISHCNLTNIPSLLFSKAPNLLEISMINNSLSSLPAEVFQGNVKLSDLNMSHNNLTSLPLGIFDKQTNLRTLLLNNNKIESLKPGIFANLINLQEINLESNLLKKVSDTLFENFPKLEILNLRNNQITFVAYDNPTKLKNIDLTHNKLKELPDINWLMAVNLKVLYLQNNQITNLTIPIIYSHSANIFLQNNQIETVKMDEVKEYKFSSKATSELNHSKDLPEEAHVFYLSDNPFQCDCNLLEFSDYLKQSFLNIDTIAKFSSTKDLTCNGPSHLAGKTIISVPRDAFTCVVENDCPGLCHCYFRASDKTLLVNCSGLHQDYLPPLLPEKATVLHFEKNNIKSLNVTSFEMYRNLTEIYLDENHISSIDNWNLPPKLEVISLRGNYLTGVSNNIIKQAENLQSLNLRLGKNPWKCDCHALEFKLWLTEHLQKVTDIEDIYCSEPMKLNGTLYNELLVQIPDTVLCPHNNWPQKIKLISISVISVVFAVLLFVASVFYYRNKRTFIAYMYIHLYSIFTCFFTEKELDEDKIFDAFISYSSSDREVSFSILKELENNEPYFKLCIHDRDWLVGNAISWNIVNSVQSSKKTILVISKDFLESVWFRIEFHTAYYQMLKDKVDRLIVVVRGELPPSGTLDKDFQFLLSTKTYLVWGEKWFWEKLRYAMPHHKSLSVPKNNTPFRNRPPSTILNTVNKQIESNIINENRNKKHNILPKRNKEVASNENNLQVLTIPMESSRRNGEVFICSRV</sequence>
<dbReference type="SUPFAM" id="SSF52058">
    <property type="entry name" value="L domain-like"/>
    <property type="match status" value="6"/>
</dbReference>
<dbReference type="PANTHER" id="PTHR24369">
    <property type="entry name" value="ANTIGEN BSP, PUTATIVE-RELATED"/>
    <property type="match status" value="1"/>
</dbReference>
<comment type="subcellular location">
    <subcellularLocation>
        <location evidence="1">Membrane</location>
        <topology evidence="1">Single-pass type I membrane protein</topology>
    </subcellularLocation>
</comment>
<dbReference type="SMART" id="SM00013">
    <property type="entry name" value="LRRNT"/>
    <property type="match status" value="2"/>
</dbReference>
<evidence type="ECO:0000256" key="7">
    <source>
        <dbReference type="ARBA" id="ARBA00022989"/>
    </source>
</evidence>
<dbReference type="InterPro" id="IPR003591">
    <property type="entry name" value="Leu-rich_rpt_typical-subtyp"/>
</dbReference>
<dbReference type="RefSeq" id="XP_022235721.1">
    <property type="nucleotide sequence ID" value="XM_022380013.1"/>
</dbReference>
<evidence type="ECO:0000256" key="6">
    <source>
        <dbReference type="ARBA" id="ARBA00022737"/>
    </source>
</evidence>
<dbReference type="InterPro" id="IPR050541">
    <property type="entry name" value="LRR_TM_domain-containing"/>
</dbReference>
<evidence type="ECO:0000256" key="1">
    <source>
        <dbReference type="ARBA" id="ARBA00004479"/>
    </source>
</evidence>
<evidence type="ECO:0000259" key="11">
    <source>
        <dbReference type="PROSITE" id="PS50104"/>
    </source>
</evidence>
<dbReference type="InterPro" id="IPR000483">
    <property type="entry name" value="Cys-rich_flank_reg_C"/>
</dbReference>
<keyword evidence="12" id="KW-1185">Reference proteome</keyword>
<keyword evidence="3" id="KW-0433">Leucine-rich repeat</keyword>
<dbReference type="InterPro" id="IPR035897">
    <property type="entry name" value="Toll_tir_struct_dom_sf"/>
</dbReference>
<dbReference type="SMART" id="SM00082">
    <property type="entry name" value="LRRCT"/>
    <property type="match status" value="4"/>
</dbReference>
<comment type="similarity">
    <text evidence="2">Belongs to the Toll-like receptor family.</text>
</comment>
<evidence type="ECO:0000256" key="3">
    <source>
        <dbReference type="ARBA" id="ARBA00022614"/>
    </source>
</evidence>
<dbReference type="PRINTS" id="PR00019">
    <property type="entry name" value="LEURICHRPT"/>
</dbReference>
<evidence type="ECO:0000256" key="8">
    <source>
        <dbReference type="ARBA" id="ARBA00023136"/>
    </source>
</evidence>
<keyword evidence="8 10" id="KW-0472">Membrane</keyword>
<feature type="domain" description="TIR" evidence="11">
    <location>
        <begin position="1737"/>
        <end position="1872"/>
    </location>
</feature>
<keyword evidence="9" id="KW-0675">Receptor</keyword>
<keyword evidence="6" id="KW-0677">Repeat</keyword>
<evidence type="ECO:0000256" key="9">
    <source>
        <dbReference type="ARBA" id="ARBA00023170"/>
    </source>
</evidence>
<organism evidence="12 13">
    <name type="scientific">Limulus polyphemus</name>
    <name type="common">Atlantic horseshoe crab</name>
    <dbReference type="NCBI Taxonomy" id="6850"/>
    <lineage>
        <taxon>Eukaryota</taxon>
        <taxon>Metazoa</taxon>
        <taxon>Ecdysozoa</taxon>
        <taxon>Arthropoda</taxon>
        <taxon>Chelicerata</taxon>
        <taxon>Merostomata</taxon>
        <taxon>Xiphosura</taxon>
        <taxon>Limulidae</taxon>
        <taxon>Limulus</taxon>
    </lineage>
</organism>
<accession>A0ABM1RWG6</accession>
<dbReference type="Pfam" id="PF01463">
    <property type="entry name" value="LRRCT"/>
    <property type="match status" value="2"/>
</dbReference>
<reference evidence="13" key="1">
    <citation type="submission" date="2025-08" db="UniProtKB">
        <authorList>
            <consortium name="RefSeq"/>
        </authorList>
    </citation>
    <scope>IDENTIFICATION</scope>
    <source>
        <tissue evidence="13">Muscle</tissue>
    </source>
</reference>
<evidence type="ECO:0000256" key="10">
    <source>
        <dbReference type="SAM" id="Phobius"/>
    </source>
</evidence>
<dbReference type="Pfam" id="PF13855">
    <property type="entry name" value="LRR_8"/>
    <property type="match status" value="8"/>
</dbReference>
<dbReference type="PROSITE" id="PS51450">
    <property type="entry name" value="LRR"/>
    <property type="match status" value="13"/>
</dbReference>
<gene>
    <name evidence="13" type="primary">LOC106474696</name>
</gene>
<name>A0ABM1RWG6_LIMPO</name>
<dbReference type="Pfam" id="PF01582">
    <property type="entry name" value="TIR"/>
    <property type="match status" value="1"/>
</dbReference>
<evidence type="ECO:0000256" key="2">
    <source>
        <dbReference type="ARBA" id="ARBA00009634"/>
    </source>
</evidence>
<keyword evidence="4 10" id="KW-0812">Transmembrane</keyword>
<evidence type="ECO:0000256" key="4">
    <source>
        <dbReference type="ARBA" id="ARBA00022692"/>
    </source>
</evidence>
<dbReference type="Proteomes" id="UP000694941">
    <property type="component" value="Unplaced"/>
</dbReference>
<dbReference type="InterPro" id="IPR001611">
    <property type="entry name" value="Leu-rich_rpt"/>
</dbReference>
<proteinExistence type="inferred from homology"/>
<dbReference type="Gene3D" id="3.40.50.10140">
    <property type="entry name" value="Toll/interleukin-1 receptor homology (TIR) domain"/>
    <property type="match status" value="1"/>
</dbReference>
<dbReference type="SMART" id="SM00364">
    <property type="entry name" value="LRR_BAC"/>
    <property type="match status" value="22"/>
</dbReference>
<dbReference type="SMART" id="SM00255">
    <property type="entry name" value="TIR"/>
    <property type="match status" value="1"/>
</dbReference>
<dbReference type="InterPro" id="IPR000157">
    <property type="entry name" value="TIR_dom"/>
</dbReference>
<feature type="transmembrane region" description="Helical" evidence="10">
    <location>
        <begin position="1684"/>
        <end position="1706"/>
    </location>
</feature>
<dbReference type="GeneID" id="106474696"/>
<keyword evidence="5" id="KW-0732">Signal</keyword>
<dbReference type="InterPro" id="IPR032675">
    <property type="entry name" value="LRR_dom_sf"/>
</dbReference>
<dbReference type="SMART" id="SM00369">
    <property type="entry name" value="LRR_TYP"/>
    <property type="match status" value="29"/>
</dbReference>
<protein>
    <submittedName>
        <fullName evidence="13">Protein toll-like</fullName>
    </submittedName>
</protein>
<dbReference type="PRINTS" id="PR01537">
    <property type="entry name" value="INTRLKN1R1F"/>
</dbReference>
<dbReference type="Gene3D" id="3.80.10.10">
    <property type="entry name" value="Ribonuclease Inhibitor"/>
    <property type="match status" value="7"/>
</dbReference>
<dbReference type="InterPro" id="IPR000372">
    <property type="entry name" value="LRRNT"/>
</dbReference>